<comment type="caution">
    <text evidence="6">The sequence shown here is derived from an EMBL/GenBank/DDBJ whole genome shotgun (WGS) entry which is preliminary data.</text>
</comment>
<dbReference type="PANTHER" id="PTHR30346:SF28">
    <property type="entry name" value="HTH-TYPE TRANSCRIPTIONAL REGULATOR CYNR"/>
    <property type="match status" value="1"/>
</dbReference>
<reference evidence="7" key="1">
    <citation type="journal article" date="2019" name="Int. J. Syst. Evol. Microbiol.">
        <title>The Global Catalogue of Microorganisms (GCM) 10K type strain sequencing project: providing services to taxonomists for standard genome sequencing and annotation.</title>
        <authorList>
            <consortium name="The Broad Institute Genomics Platform"/>
            <consortium name="The Broad Institute Genome Sequencing Center for Infectious Disease"/>
            <person name="Wu L."/>
            <person name="Ma J."/>
        </authorList>
    </citation>
    <scope>NUCLEOTIDE SEQUENCE [LARGE SCALE GENOMIC DNA]</scope>
    <source>
        <strain evidence="7">CCM 8934</strain>
    </source>
</reference>
<evidence type="ECO:0000313" key="6">
    <source>
        <dbReference type="EMBL" id="MFC6295064.1"/>
    </source>
</evidence>
<keyword evidence="2" id="KW-0805">Transcription regulation</keyword>
<sequence length="298" mass="33237">MDFKQMEYYLMIAKLKSMTKAAAELHVAQPYLSRQLKQLEDDLGVTLLKRTTREMQLTAAGRVLQQRAQELLELRQQSLQELTAVADGQLGTLKIGVTASINNGLVPAWLAQYYQQYPKVQFIIEEQSGSEMPAMLAQQRIDLGIIRATGPIAGFQMLKLPSVPIVMVGHQLATTAEDKGVPIIVLKGQPLLVHRYHANLIAKLCHAAGFEPNFLAQVDDPLTLLRLANQGLGTALIPQDWLDLVQSRQRQVQILAAPELTRPTAVIWQTEKLSLAARNFVELIQAQKIEIKPNVRLI</sequence>
<dbReference type="SUPFAM" id="SSF46785">
    <property type="entry name" value="Winged helix' DNA-binding domain"/>
    <property type="match status" value="1"/>
</dbReference>
<dbReference type="InterPro" id="IPR036390">
    <property type="entry name" value="WH_DNA-bd_sf"/>
</dbReference>
<protein>
    <submittedName>
        <fullName evidence="6">LysR family transcriptional regulator</fullName>
    </submittedName>
</protein>
<dbReference type="Proteomes" id="UP001596227">
    <property type="component" value="Unassembled WGS sequence"/>
</dbReference>
<name>A0ABW1UII9_9LACO</name>
<feature type="domain" description="HTH lysR-type" evidence="5">
    <location>
        <begin position="1"/>
        <end position="58"/>
    </location>
</feature>
<dbReference type="Pfam" id="PF03466">
    <property type="entry name" value="LysR_substrate"/>
    <property type="match status" value="1"/>
</dbReference>
<dbReference type="EMBL" id="JBHSSB010000016">
    <property type="protein sequence ID" value="MFC6295064.1"/>
    <property type="molecule type" value="Genomic_DNA"/>
</dbReference>
<comment type="similarity">
    <text evidence="1">Belongs to the LysR transcriptional regulatory family.</text>
</comment>
<dbReference type="PROSITE" id="PS50931">
    <property type="entry name" value="HTH_LYSR"/>
    <property type="match status" value="1"/>
</dbReference>
<evidence type="ECO:0000259" key="5">
    <source>
        <dbReference type="PROSITE" id="PS50931"/>
    </source>
</evidence>
<dbReference type="Gene3D" id="1.10.10.10">
    <property type="entry name" value="Winged helix-like DNA-binding domain superfamily/Winged helix DNA-binding domain"/>
    <property type="match status" value="1"/>
</dbReference>
<evidence type="ECO:0000256" key="2">
    <source>
        <dbReference type="ARBA" id="ARBA00023015"/>
    </source>
</evidence>
<accession>A0ABW1UII9</accession>
<dbReference type="SUPFAM" id="SSF53850">
    <property type="entry name" value="Periplasmic binding protein-like II"/>
    <property type="match status" value="1"/>
</dbReference>
<proteinExistence type="inferred from homology"/>
<gene>
    <name evidence="6" type="ORF">ACFQH1_07600</name>
</gene>
<dbReference type="InterPro" id="IPR036388">
    <property type="entry name" value="WH-like_DNA-bd_sf"/>
</dbReference>
<keyword evidence="3" id="KW-0238">DNA-binding</keyword>
<dbReference type="InterPro" id="IPR005119">
    <property type="entry name" value="LysR_subst-bd"/>
</dbReference>
<evidence type="ECO:0000313" key="7">
    <source>
        <dbReference type="Proteomes" id="UP001596227"/>
    </source>
</evidence>
<keyword evidence="7" id="KW-1185">Reference proteome</keyword>
<evidence type="ECO:0000256" key="1">
    <source>
        <dbReference type="ARBA" id="ARBA00009437"/>
    </source>
</evidence>
<dbReference type="PRINTS" id="PR00039">
    <property type="entry name" value="HTHLYSR"/>
</dbReference>
<keyword evidence="4" id="KW-0804">Transcription</keyword>
<dbReference type="RefSeq" id="WP_171000284.1">
    <property type="nucleotide sequence ID" value="NZ_BJDH01000003.1"/>
</dbReference>
<evidence type="ECO:0000256" key="4">
    <source>
        <dbReference type="ARBA" id="ARBA00023163"/>
    </source>
</evidence>
<dbReference type="InterPro" id="IPR000847">
    <property type="entry name" value="LysR_HTH_N"/>
</dbReference>
<dbReference type="Gene3D" id="3.40.190.290">
    <property type="match status" value="1"/>
</dbReference>
<dbReference type="Pfam" id="PF00126">
    <property type="entry name" value="HTH_1"/>
    <property type="match status" value="1"/>
</dbReference>
<organism evidence="6 7">
    <name type="scientific">Lactiplantibacillus daoliensis</name>
    <dbReference type="NCBI Taxonomy" id="2559916"/>
    <lineage>
        <taxon>Bacteria</taxon>
        <taxon>Bacillati</taxon>
        <taxon>Bacillota</taxon>
        <taxon>Bacilli</taxon>
        <taxon>Lactobacillales</taxon>
        <taxon>Lactobacillaceae</taxon>
        <taxon>Lactiplantibacillus</taxon>
    </lineage>
</organism>
<dbReference type="PANTHER" id="PTHR30346">
    <property type="entry name" value="TRANSCRIPTIONAL DUAL REGULATOR HCAR-RELATED"/>
    <property type="match status" value="1"/>
</dbReference>
<evidence type="ECO:0000256" key="3">
    <source>
        <dbReference type="ARBA" id="ARBA00023125"/>
    </source>
</evidence>
<dbReference type="CDD" id="cd05466">
    <property type="entry name" value="PBP2_LTTR_substrate"/>
    <property type="match status" value="1"/>
</dbReference>